<accession>A0A8D8QDR7</accession>
<dbReference type="GO" id="GO:0008083">
    <property type="term" value="F:growth factor activity"/>
    <property type="evidence" value="ECO:0007669"/>
    <property type="project" value="TreeGrafter"/>
</dbReference>
<dbReference type="InterPro" id="IPR051663">
    <property type="entry name" value="CLec_Tetranectin-domain"/>
</dbReference>
<feature type="region of interest" description="Disordered" evidence="5">
    <location>
        <begin position="763"/>
        <end position="784"/>
    </location>
</feature>
<dbReference type="Pfam" id="PF00059">
    <property type="entry name" value="Lectin_C"/>
    <property type="match status" value="1"/>
</dbReference>
<evidence type="ECO:0000256" key="2">
    <source>
        <dbReference type="ARBA" id="ARBA00022525"/>
    </source>
</evidence>
<keyword evidence="4" id="KW-0430">Lectin</keyword>
<keyword evidence="3" id="KW-0732">Signal</keyword>
<dbReference type="PANTHER" id="PTHR22799">
    <property type="entry name" value="TETRANECTIN-RELATED"/>
    <property type="match status" value="1"/>
</dbReference>
<dbReference type="InterPro" id="IPR016186">
    <property type="entry name" value="C-type_lectin-like/link_sf"/>
</dbReference>
<comment type="subcellular location">
    <subcellularLocation>
        <location evidence="1">Secreted</location>
    </subcellularLocation>
</comment>
<feature type="compositionally biased region" description="Polar residues" evidence="5">
    <location>
        <begin position="425"/>
        <end position="441"/>
    </location>
</feature>
<dbReference type="InterPro" id="IPR016187">
    <property type="entry name" value="CTDL_fold"/>
</dbReference>
<dbReference type="AlphaFoldDB" id="A0A8D8QDR7"/>
<feature type="domain" description="C-type lectin" evidence="6">
    <location>
        <begin position="15"/>
        <end position="132"/>
    </location>
</feature>
<dbReference type="EMBL" id="HBUF01072406">
    <property type="protein sequence ID" value="CAG6630038.1"/>
    <property type="molecule type" value="Transcribed_RNA"/>
</dbReference>
<feature type="compositionally biased region" description="Polar residues" evidence="5">
    <location>
        <begin position="528"/>
        <end position="538"/>
    </location>
</feature>
<evidence type="ECO:0000256" key="4">
    <source>
        <dbReference type="ARBA" id="ARBA00022734"/>
    </source>
</evidence>
<feature type="compositionally biased region" description="Polar residues" evidence="5">
    <location>
        <begin position="563"/>
        <end position="589"/>
    </location>
</feature>
<feature type="compositionally biased region" description="Basic and acidic residues" evidence="5">
    <location>
        <begin position="171"/>
        <end position="185"/>
    </location>
</feature>
<dbReference type="SMART" id="SM00034">
    <property type="entry name" value="CLECT"/>
    <property type="match status" value="1"/>
</dbReference>
<feature type="compositionally biased region" description="Basic and acidic residues" evidence="5">
    <location>
        <begin position="469"/>
        <end position="483"/>
    </location>
</feature>
<evidence type="ECO:0000256" key="1">
    <source>
        <dbReference type="ARBA" id="ARBA00004613"/>
    </source>
</evidence>
<name>A0A8D8QDR7_9HEMI</name>
<feature type="compositionally biased region" description="Basic and acidic residues" evidence="5">
    <location>
        <begin position="667"/>
        <end position="680"/>
    </location>
</feature>
<dbReference type="Gene3D" id="3.10.100.10">
    <property type="entry name" value="Mannose-Binding Protein A, subunit A"/>
    <property type="match status" value="1"/>
</dbReference>
<feature type="compositionally biased region" description="Polar residues" evidence="5">
    <location>
        <begin position="681"/>
        <end position="690"/>
    </location>
</feature>
<feature type="compositionally biased region" description="Basic and acidic residues" evidence="5">
    <location>
        <begin position="492"/>
        <end position="517"/>
    </location>
</feature>
<evidence type="ECO:0000259" key="6">
    <source>
        <dbReference type="PROSITE" id="PS50041"/>
    </source>
</evidence>
<dbReference type="PANTHER" id="PTHR22799:SF1">
    <property type="entry name" value="C-TYPE LECTIN DOMAIN FAMILY 11 MEMBER A"/>
    <property type="match status" value="1"/>
</dbReference>
<reference evidence="7" key="1">
    <citation type="submission" date="2021-05" db="EMBL/GenBank/DDBJ databases">
        <authorList>
            <person name="Alioto T."/>
            <person name="Alioto T."/>
            <person name="Gomez Garrido J."/>
        </authorList>
    </citation>
    <scope>NUCLEOTIDE SEQUENCE</scope>
</reference>
<feature type="compositionally biased region" description="Basic and acidic residues" evidence="5">
    <location>
        <begin position="214"/>
        <end position="244"/>
    </location>
</feature>
<evidence type="ECO:0000313" key="7">
    <source>
        <dbReference type="EMBL" id="CAG6630038.1"/>
    </source>
</evidence>
<keyword evidence="2" id="KW-0964">Secreted</keyword>
<feature type="compositionally biased region" description="Basic and acidic residues" evidence="5">
    <location>
        <begin position="618"/>
        <end position="652"/>
    </location>
</feature>
<feature type="compositionally biased region" description="Basic and acidic residues" evidence="5">
    <location>
        <begin position="704"/>
        <end position="715"/>
    </location>
</feature>
<feature type="compositionally biased region" description="Basic and acidic residues" evidence="5">
    <location>
        <begin position="591"/>
        <end position="610"/>
    </location>
</feature>
<evidence type="ECO:0000256" key="5">
    <source>
        <dbReference type="SAM" id="MobiDB-lite"/>
    </source>
</evidence>
<dbReference type="PROSITE" id="PS50041">
    <property type="entry name" value="C_TYPE_LECTIN_2"/>
    <property type="match status" value="1"/>
</dbReference>
<feature type="compositionally biased region" description="Polar residues" evidence="5">
    <location>
        <begin position="330"/>
        <end position="371"/>
    </location>
</feature>
<dbReference type="InterPro" id="IPR001304">
    <property type="entry name" value="C-type_lectin-like"/>
</dbReference>
<organism evidence="7">
    <name type="scientific">Cacopsylla melanoneura</name>
    <dbReference type="NCBI Taxonomy" id="428564"/>
    <lineage>
        <taxon>Eukaryota</taxon>
        <taxon>Metazoa</taxon>
        <taxon>Ecdysozoa</taxon>
        <taxon>Arthropoda</taxon>
        <taxon>Hexapoda</taxon>
        <taxon>Insecta</taxon>
        <taxon>Pterygota</taxon>
        <taxon>Neoptera</taxon>
        <taxon>Paraneoptera</taxon>
        <taxon>Hemiptera</taxon>
        <taxon>Sternorrhyncha</taxon>
        <taxon>Psylloidea</taxon>
        <taxon>Psyllidae</taxon>
        <taxon>Psyllinae</taxon>
        <taxon>Cacopsylla</taxon>
    </lineage>
</organism>
<dbReference type="SUPFAM" id="SSF56436">
    <property type="entry name" value="C-type lectin-like"/>
    <property type="match status" value="1"/>
</dbReference>
<protein>
    <submittedName>
        <fullName evidence="7">Collectin-11</fullName>
    </submittedName>
</protein>
<feature type="compositionally biased region" description="Polar residues" evidence="5">
    <location>
        <begin position="450"/>
        <end position="465"/>
    </location>
</feature>
<dbReference type="GO" id="GO:0005615">
    <property type="term" value="C:extracellular space"/>
    <property type="evidence" value="ECO:0007669"/>
    <property type="project" value="TreeGrafter"/>
</dbReference>
<feature type="compositionally biased region" description="Polar residues" evidence="5">
    <location>
        <begin position="396"/>
        <end position="406"/>
    </location>
</feature>
<feature type="region of interest" description="Disordered" evidence="5">
    <location>
        <begin position="159"/>
        <end position="715"/>
    </location>
</feature>
<evidence type="ECO:0000256" key="3">
    <source>
        <dbReference type="ARBA" id="ARBA00022729"/>
    </source>
</evidence>
<sequence length="856" mass="98026">MPDRNVTCVPKVGMFKLHKEKMNFTAAQEICIEEGGYLANVLSEQKTNALSSLIASMYSGRGKHLVYVGLHDSDMEGQYINMKDEPMDCFTWRAWAPNQPRSKYKTEDCVVLTTDRNWKVVNCTQQMPFLCELQPGGPYNICEDEPAYCELGHTPPAIPPSIPGGPVNHLPGHEENPDNDLHGIEEIPIPGVNGVNGSDTEIEDIQKNNTNDSAPDKGGTKPEKELNNGKPGDNSKPDKPDDPTGKPGNEVNSENPSKDNLGYNSPGMYGKPAPNGNEYPQNPNEPDGNFEPPKGTFQNPEGPQTGNIPTRGNVYQTNNNKWRPIKDGNTDQGIQSPDQNWKPNTVNENPNGQNVWKPSNNIPQNGENTKIPQAEHNGYEDENIMKTPPNTWKPRPQNTWRPNSEKGTLWRPNNLETIGPHWNTRPPQSSLWIPHNGNINGNPLFEERPQNGNESDSLQMPPQTQNNNKHNEEFENKRPHDGWKPNNVDLQEPEKDHKWRPQTRPDSDGWRPEDVKNSKPLNQPPWNPQNTKNSNPDENSWIPHNGDNQQGCNEWTPEGLNYPSDSKGQWKPSGTNHQYIGDCNQNQWVPKNKDPENNNRVPEIDSRDPENYNGDPENDNRATENYNRDSINDNRDPKYDSRDPENYNRDPENTNGGNQNLWISTKEGADEYKTQEEKLRNNPNTNTRHSFNTDENEQTFNRNRPREENEESKRFHKTRTFDRTIGENRVQQRGSRERATFSDQDEVLRMTRQRLRNSFNKQERLTMESKKSYKKTKPPVNKESLNGAEQNITMQLNANMNRTKDEPKQEPVTVRIRDPDTRKCRAVTYKPNEEPVTVRIRDPDTRKWRAVTYKPN</sequence>
<proteinExistence type="predicted"/>
<dbReference type="GO" id="GO:0030246">
    <property type="term" value="F:carbohydrate binding"/>
    <property type="evidence" value="ECO:0007669"/>
    <property type="project" value="UniProtKB-KW"/>
</dbReference>
<feature type="compositionally biased region" description="Polar residues" evidence="5">
    <location>
        <begin position="296"/>
        <end position="321"/>
    </location>
</feature>
<feature type="compositionally biased region" description="Polar residues" evidence="5">
    <location>
        <begin position="653"/>
        <end position="663"/>
    </location>
</feature>